<comment type="caution">
    <text evidence="1">The sequence shown here is derived from an EMBL/GenBank/DDBJ whole genome shotgun (WGS) entry which is preliminary data.</text>
</comment>
<gene>
    <name evidence="1" type="ORF">RPERSI_LOCUS30777</name>
</gene>
<dbReference type="Proteomes" id="UP000789920">
    <property type="component" value="Unassembled WGS sequence"/>
</dbReference>
<feature type="non-terminal residue" evidence="1">
    <location>
        <position position="1"/>
    </location>
</feature>
<keyword evidence="2" id="KW-1185">Reference proteome</keyword>
<evidence type="ECO:0000313" key="2">
    <source>
        <dbReference type="Proteomes" id="UP000789920"/>
    </source>
</evidence>
<evidence type="ECO:0000313" key="1">
    <source>
        <dbReference type="EMBL" id="CAG8838712.1"/>
    </source>
</evidence>
<reference evidence="1" key="1">
    <citation type="submission" date="2021-06" db="EMBL/GenBank/DDBJ databases">
        <authorList>
            <person name="Kallberg Y."/>
            <person name="Tangrot J."/>
            <person name="Rosling A."/>
        </authorList>
    </citation>
    <scope>NUCLEOTIDE SEQUENCE</scope>
    <source>
        <strain evidence="1">MA461A</strain>
    </source>
</reference>
<name>A0ACA9SG16_9GLOM</name>
<accession>A0ACA9SG16</accession>
<proteinExistence type="predicted"/>
<organism evidence="1 2">
    <name type="scientific">Racocetra persica</name>
    <dbReference type="NCBI Taxonomy" id="160502"/>
    <lineage>
        <taxon>Eukaryota</taxon>
        <taxon>Fungi</taxon>
        <taxon>Fungi incertae sedis</taxon>
        <taxon>Mucoromycota</taxon>
        <taxon>Glomeromycotina</taxon>
        <taxon>Glomeromycetes</taxon>
        <taxon>Diversisporales</taxon>
        <taxon>Gigasporaceae</taxon>
        <taxon>Racocetra</taxon>
    </lineage>
</organism>
<protein>
    <submittedName>
        <fullName evidence="1">35702_t:CDS:1</fullName>
    </submittedName>
</protein>
<sequence length="123" mass="14331">KDTFICSSCHKNINEILTNENSIFDRKMGKDNIHLTFLVIPTGIFFGYRSTPNGISISKNKSVDALRTKIWDYYFNKYGNVSFNLRAVNIERREYVRMEPEKKNSNYFDKSPTGISIHILVEI</sequence>
<dbReference type="EMBL" id="CAJVQC010121416">
    <property type="protein sequence ID" value="CAG8838712.1"/>
    <property type="molecule type" value="Genomic_DNA"/>
</dbReference>